<protein>
    <submittedName>
        <fullName evidence="5">Uncharacterized protein</fullName>
    </submittedName>
</protein>
<dbReference type="Proteomes" id="UP000029121">
    <property type="component" value="Unassembled WGS sequence"/>
</dbReference>
<organism evidence="5 6">
    <name type="scientific">Capsella rubella</name>
    <dbReference type="NCBI Taxonomy" id="81985"/>
    <lineage>
        <taxon>Eukaryota</taxon>
        <taxon>Viridiplantae</taxon>
        <taxon>Streptophyta</taxon>
        <taxon>Embryophyta</taxon>
        <taxon>Tracheophyta</taxon>
        <taxon>Spermatophyta</taxon>
        <taxon>Magnoliopsida</taxon>
        <taxon>eudicotyledons</taxon>
        <taxon>Gunneridae</taxon>
        <taxon>Pentapetalae</taxon>
        <taxon>rosids</taxon>
        <taxon>malvids</taxon>
        <taxon>Brassicales</taxon>
        <taxon>Brassicaceae</taxon>
        <taxon>Camelineae</taxon>
        <taxon>Capsella</taxon>
    </lineage>
</organism>
<dbReference type="InterPro" id="IPR007231">
    <property type="entry name" value="Nucleoporin_int_Nup93/Nic96"/>
</dbReference>
<dbReference type="STRING" id="81985.R0HUF7"/>
<dbReference type="PANTHER" id="PTHR11225">
    <property type="entry name" value="NUCLEAR PORE COMPLEX PROTEIN NUP93 NUCLEOPORIN NUP93 DEAD EYE PROTEIN"/>
    <property type="match status" value="1"/>
</dbReference>
<dbReference type="GO" id="GO:0016973">
    <property type="term" value="P:poly(A)+ mRNA export from nucleus"/>
    <property type="evidence" value="ECO:0007669"/>
    <property type="project" value="TreeGrafter"/>
</dbReference>
<feature type="region of interest" description="Disordered" evidence="4">
    <location>
        <begin position="1"/>
        <end position="22"/>
    </location>
</feature>
<evidence type="ECO:0000256" key="3">
    <source>
        <dbReference type="ARBA" id="ARBA00023242"/>
    </source>
</evidence>
<dbReference type="GO" id="GO:0017056">
    <property type="term" value="F:structural constituent of nuclear pore"/>
    <property type="evidence" value="ECO:0007669"/>
    <property type="project" value="InterPro"/>
</dbReference>
<evidence type="ECO:0000256" key="2">
    <source>
        <dbReference type="ARBA" id="ARBA00010186"/>
    </source>
</evidence>
<dbReference type="GO" id="GO:0005643">
    <property type="term" value="C:nuclear pore"/>
    <property type="evidence" value="ECO:0007669"/>
    <property type="project" value="InterPro"/>
</dbReference>
<evidence type="ECO:0000256" key="1">
    <source>
        <dbReference type="ARBA" id="ARBA00004259"/>
    </source>
</evidence>
<evidence type="ECO:0000313" key="6">
    <source>
        <dbReference type="Proteomes" id="UP000029121"/>
    </source>
</evidence>
<comment type="subcellular location">
    <subcellularLocation>
        <location evidence="1">Nucleus envelope</location>
    </subcellularLocation>
</comment>
<dbReference type="PANTHER" id="PTHR11225:SF5">
    <property type="entry name" value="NUCLEAR PORE COMPLEX PROTEIN NUP93A"/>
    <property type="match status" value="1"/>
</dbReference>
<comment type="similarity">
    <text evidence="2">Belongs to the nucleoporin interacting component (NIC) family.</text>
</comment>
<evidence type="ECO:0000256" key="4">
    <source>
        <dbReference type="SAM" id="MobiDB-lite"/>
    </source>
</evidence>
<dbReference type="EMBL" id="KB870808">
    <property type="protein sequence ID" value="EOA29015.1"/>
    <property type="molecule type" value="Genomic_DNA"/>
</dbReference>
<keyword evidence="3" id="KW-0539">Nucleus</keyword>
<reference evidence="6" key="1">
    <citation type="journal article" date="2013" name="Nat. Genet.">
        <title>The Capsella rubella genome and the genomic consequences of rapid mating system evolution.</title>
        <authorList>
            <person name="Slotte T."/>
            <person name="Hazzouri K.M."/>
            <person name="Agren J.A."/>
            <person name="Koenig D."/>
            <person name="Maumus F."/>
            <person name="Guo Y.L."/>
            <person name="Steige K."/>
            <person name="Platts A.E."/>
            <person name="Escobar J.S."/>
            <person name="Newman L.K."/>
            <person name="Wang W."/>
            <person name="Mandakova T."/>
            <person name="Vello E."/>
            <person name="Smith L.M."/>
            <person name="Henz S.R."/>
            <person name="Steffen J."/>
            <person name="Takuno S."/>
            <person name="Brandvain Y."/>
            <person name="Coop G."/>
            <person name="Andolfatto P."/>
            <person name="Hu T.T."/>
            <person name="Blanchette M."/>
            <person name="Clark R.M."/>
            <person name="Quesneville H."/>
            <person name="Nordborg M."/>
            <person name="Gaut B.S."/>
            <person name="Lysak M.A."/>
            <person name="Jenkins J."/>
            <person name="Grimwood J."/>
            <person name="Chapman J."/>
            <person name="Prochnik S."/>
            <person name="Shu S."/>
            <person name="Rokhsar D."/>
            <person name="Schmutz J."/>
            <person name="Weigel D."/>
            <person name="Wright S.I."/>
        </authorList>
    </citation>
    <scope>NUCLEOTIDE SEQUENCE [LARGE SCALE GENOMIC DNA]</scope>
    <source>
        <strain evidence="6">cv. Monte Gargano</strain>
    </source>
</reference>
<dbReference type="eggNOG" id="KOG2168">
    <property type="taxonomic scope" value="Eukaryota"/>
</dbReference>
<proteinExistence type="inferred from homology"/>
<keyword evidence="6" id="KW-1185">Reference proteome</keyword>
<gene>
    <name evidence="5" type="ORF">CARUB_v10025268mg</name>
</gene>
<dbReference type="GO" id="GO:0006606">
    <property type="term" value="P:protein import into nucleus"/>
    <property type="evidence" value="ECO:0007669"/>
    <property type="project" value="TreeGrafter"/>
</dbReference>
<evidence type="ECO:0000313" key="5">
    <source>
        <dbReference type="EMBL" id="EOA29015.1"/>
    </source>
</evidence>
<dbReference type="AlphaFoldDB" id="R0HUF7"/>
<feature type="non-terminal residue" evidence="5">
    <location>
        <position position="1"/>
    </location>
</feature>
<sequence>RIGKKEKNVTSFRASAEPKTNLIDTRGEAHAGQLVPVASSPRVSSTPEKKAYVYREVVKNLNTSRERGFPFRPAMCFKDACVTLGAEVTRGKSVNMKKIWQLLQVSEYLTCLDNVPDTDGSIRAMRSKIAGFLASNTHRNWPRDLYEKVARCL</sequence>
<accession>R0HUF7</accession>
<name>R0HUF7_9BRAS</name>